<dbReference type="EMBL" id="AP018930">
    <property type="protein sequence ID" value="BBG28216.1"/>
    <property type="molecule type" value="Genomic_DNA"/>
</dbReference>
<evidence type="ECO:0000313" key="9">
    <source>
        <dbReference type="Proteomes" id="UP000322983"/>
    </source>
</evidence>
<dbReference type="SUPFAM" id="SSF53901">
    <property type="entry name" value="Thiolase-like"/>
    <property type="match status" value="2"/>
</dbReference>
<keyword evidence="9" id="KW-1185">Reference proteome</keyword>
<evidence type="ECO:0000256" key="1">
    <source>
        <dbReference type="ARBA" id="ARBA00010982"/>
    </source>
</evidence>
<evidence type="ECO:0000256" key="2">
    <source>
        <dbReference type="ARBA" id="ARBA00022679"/>
    </source>
</evidence>
<dbReference type="KEGG" id="step:IC006_2758"/>
<evidence type="ECO:0000256" key="3">
    <source>
        <dbReference type="ARBA" id="ARBA00023229"/>
    </source>
</evidence>
<dbReference type="RefSeq" id="WP_054845258.1">
    <property type="nucleotide sequence ID" value="NZ_AP018929.1"/>
</dbReference>
<dbReference type="InterPro" id="IPR020617">
    <property type="entry name" value="Thiolase_C"/>
</dbReference>
<reference evidence="8 9" key="2">
    <citation type="journal article" date="2020" name="Int. J. Syst. Evol. Microbiol.">
        <title>Sulfuracidifex tepidarius gen. nov., sp. nov. and transfer of Sulfolobus metallicus Huber and Stetter 1992 to the genus Sulfuracidifex as Sulfuracidifex metallicus comb. nov.</title>
        <authorList>
            <person name="Itoh T."/>
            <person name="Miura T."/>
            <person name="Sakai H.D."/>
            <person name="Kato S."/>
            <person name="Ohkuma M."/>
            <person name="Takashina T."/>
        </authorList>
    </citation>
    <scope>NUCLEOTIDE SEQUENCE</scope>
    <source>
        <strain evidence="7 9">IC-006</strain>
        <strain evidence="8">IC-007</strain>
    </source>
</reference>
<dbReference type="GeneID" id="41719042"/>
<dbReference type="PANTHER" id="PTHR18919">
    <property type="entry name" value="ACETYL-COA C-ACYLTRANSFERASE"/>
    <property type="match status" value="1"/>
</dbReference>
<dbReference type="InterPro" id="IPR020616">
    <property type="entry name" value="Thiolase_N"/>
</dbReference>
<dbReference type="AlphaFoldDB" id="A0A510E6W2"/>
<dbReference type="NCBIfam" id="TIGR01930">
    <property type="entry name" value="AcCoA-C-Actrans"/>
    <property type="match status" value="1"/>
</dbReference>
<feature type="domain" description="Thiolase N-terminal" evidence="5">
    <location>
        <begin position="5"/>
        <end position="263"/>
    </location>
</feature>
<dbReference type="PANTHER" id="PTHR18919:SF107">
    <property type="entry name" value="ACETYL-COA ACETYLTRANSFERASE, CYTOSOLIC"/>
    <property type="match status" value="1"/>
</dbReference>
<name>A0A510E6W2_9CREN</name>
<dbReference type="InterPro" id="IPR020613">
    <property type="entry name" value="Thiolase_CS"/>
</dbReference>
<dbReference type="EMBL" id="AP018929">
    <property type="protein sequence ID" value="BBG25422.1"/>
    <property type="molecule type" value="Genomic_DNA"/>
</dbReference>
<dbReference type="PIRSF" id="PIRSF000429">
    <property type="entry name" value="Ac-CoA_Ac_transf"/>
    <property type="match status" value="1"/>
</dbReference>
<keyword evidence="3" id="KW-0414">Isoprene biosynthesis</keyword>
<comment type="similarity">
    <text evidence="1">Belongs to the thiolase-like superfamily. Thiolase family.</text>
</comment>
<dbReference type="InterPro" id="IPR002155">
    <property type="entry name" value="Thiolase"/>
</dbReference>
<dbReference type="GO" id="GO:0008299">
    <property type="term" value="P:isoprenoid biosynthetic process"/>
    <property type="evidence" value="ECO:0007669"/>
    <property type="project" value="UniProtKB-KW"/>
</dbReference>
<accession>A0A510E6W2</accession>
<evidence type="ECO:0000313" key="10">
    <source>
        <dbReference type="Proteomes" id="UP000325030"/>
    </source>
</evidence>
<dbReference type="OrthoDB" id="25212at2157"/>
<dbReference type="Proteomes" id="UP000325030">
    <property type="component" value="Chromosome"/>
</dbReference>
<keyword evidence="4" id="KW-0012">Acyltransferase</keyword>
<protein>
    <submittedName>
        <fullName evidence="8">3-ketoacyl-CoA thiolase</fullName>
    </submittedName>
</protein>
<reference evidence="10" key="1">
    <citation type="submission" date="2018-09" db="EMBL/GenBank/DDBJ databases">
        <title>Complete Genome Sequencing of Sulfolobus sp. JCM 16834.</title>
        <authorList>
            <person name="Kato S."/>
            <person name="Itoh T."/>
            <person name="Ohkuma M."/>
        </authorList>
    </citation>
    <scope>NUCLEOTIDE SEQUENCE [LARGE SCALE GENOMIC DNA]</scope>
    <source>
        <strain evidence="10">IC-007</strain>
    </source>
</reference>
<gene>
    <name evidence="7" type="ORF">IC006_2758</name>
    <name evidence="8" type="ORF">IC007_2772</name>
</gene>
<evidence type="ECO:0000259" key="6">
    <source>
        <dbReference type="Pfam" id="PF02803"/>
    </source>
</evidence>
<dbReference type="GO" id="GO:0016747">
    <property type="term" value="F:acyltransferase activity, transferring groups other than amino-acyl groups"/>
    <property type="evidence" value="ECO:0007669"/>
    <property type="project" value="InterPro"/>
</dbReference>
<dbReference type="PROSITE" id="PS00737">
    <property type="entry name" value="THIOLASE_2"/>
    <property type="match status" value="1"/>
</dbReference>
<organism evidence="8 10">
    <name type="scientific">Sulfuracidifex tepidarius</name>
    <dbReference type="NCBI Taxonomy" id="1294262"/>
    <lineage>
        <taxon>Archaea</taxon>
        <taxon>Thermoproteota</taxon>
        <taxon>Thermoprotei</taxon>
        <taxon>Sulfolobales</taxon>
        <taxon>Sulfolobaceae</taxon>
        <taxon>Sulfuracidifex</taxon>
    </lineage>
</organism>
<proteinExistence type="inferred from homology"/>
<dbReference type="Proteomes" id="UP000322983">
    <property type="component" value="Chromosome"/>
</dbReference>
<dbReference type="STRING" id="1294262.GCA_001316085_00707"/>
<sequence>MTENVYIVSAVRTPIGKFGGAYKDISPSDLGAIAIKEALARGRVDPKEVEITIMGNILRAGHGQDVARQAAVKAGIPMEVDGYSVDMVCSSGMMSIMNAVQMVKSGDAEVVVAGGVESMSQSMLAVKSDLRWGVKTIMPPNKVEFIDTMQMDGLTDPFNMKLMGQEADMVAKSHNFTRRELDEVAYQSQRRAYEATSKGLNKAELVEVEIKGQKVTSDEGIRADTSIEKLQKLKPAFGEDGFHTAGNSSQLSDGASAMVIMSERAVKERGLEPLAKVLGFSWAGIESWKFTEAPIFAVKKLLKKLNAEITDFDYFENNEAFAVNSVLANRYLGISYDKLNVFGGAIAIGHPIGASGARIVTTLIDVLSKMDGKKGIASICHGTGGSTAIAIELLKKM</sequence>
<accession>A0A510DYU9</accession>
<evidence type="ECO:0000256" key="4">
    <source>
        <dbReference type="ARBA" id="ARBA00023315"/>
    </source>
</evidence>
<evidence type="ECO:0000313" key="8">
    <source>
        <dbReference type="EMBL" id="BBG28216.1"/>
    </source>
</evidence>
<evidence type="ECO:0000313" key="7">
    <source>
        <dbReference type="EMBL" id="BBG25422.1"/>
    </source>
</evidence>
<dbReference type="Gene3D" id="3.40.47.10">
    <property type="match status" value="2"/>
</dbReference>
<dbReference type="CDD" id="cd00751">
    <property type="entry name" value="thiolase"/>
    <property type="match status" value="1"/>
</dbReference>
<dbReference type="InterPro" id="IPR016039">
    <property type="entry name" value="Thiolase-like"/>
</dbReference>
<evidence type="ECO:0000259" key="5">
    <source>
        <dbReference type="Pfam" id="PF00108"/>
    </source>
</evidence>
<feature type="domain" description="Thiolase C-terminal" evidence="6">
    <location>
        <begin position="272"/>
        <end position="392"/>
    </location>
</feature>
<dbReference type="Pfam" id="PF02803">
    <property type="entry name" value="Thiolase_C"/>
    <property type="match status" value="1"/>
</dbReference>
<dbReference type="Pfam" id="PF00108">
    <property type="entry name" value="Thiolase_N"/>
    <property type="match status" value="1"/>
</dbReference>
<keyword evidence="2" id="KW-0808">Transferase</keyword>